<accession>Q1AR69</accession>
<evidence type="ECO:0000313" key="1">
    <source>
        <dbReference type="EMBL" id="ABG06109.1"/>
    </source>
</evidence>
<dbReference type="Proteomes" id="UP000006637">
    <property type="component" value="Chromosome"/>
</dbReference>
<dbReference type="EMBL" id="CP000386">
    <property type="protein sequence ID" value="ABG06109.1"/>
    <property type="molecule type" value="Genomic_DNA"/>
</dbReference>
<organism evidence="1 2">
    <name type="scientific">Rubrobacter xylanophilus (strain DSM 9941 / JCM 11954 / NBRC 16129 / PRD-1)</name>
    <dbReference type="NCBI Taxonomy" id="266117"/>
    <lineage>
        <taxon>Bacteria</taxon>
        <taxon>Bacillati</taxon>
        <taxon>Actinomycetota</taxon>
        <taxon>Rubrobacteria</taxon>
        <taxon>Rubrobacterales</taxon>
        <taxon>Rubrobacteraceae</taxon>
        <taxon>Rubrobacter</taxon>
    </lineage>
</organism>
<name>Q1AR69_RUBXD</name>
<reference evidence="1 2" key="1">
    <citation type="submission" date="2006-06" db="EMBL/GenBank/DDBJ databases">
        <title>Complete sequence of Rubrobacter xylanophilus DSM 9941.</title>
        <authorList>
            <consortium name="US DOE Joint Genome Institute"/>
            <person name="Copeland A."/>
            <person name="Lucas S."/>
            <person name="Lapidus A."/>
            <person name="Barry K."/>
            <person name="Detter J.C."/>
            <person name="Glavina del Rio T."/>
            <person name="Hammon N."/>
            <person name="Israni S."/>
            <person name="Dalin E."/>
            <person name="Tice H."/>
            <person name="Pitluck S."/>
            <person name="Munk A.C."/>
            <person name="Brettin T."/>
            <person name="Bruce D."/>
            <person name="Han C."/>
            <person name="Tapia R."/>
            <person name="Gilna P."/>
            <person name="Schmutz J."/>
            <person name="Larimer F."/>
            <person name="Land M."/>
            <person name="Hauser L."/>
            <person name="Kyrpides N."/>
            <person name="Lykidis A."/>
            <person name="da Costa M.S."/>
            <person name="Rainey F.A."/>
            <person name="Empadinhas N."/>
            <person name="Jolivet E."/>
            <person name="Battista J.R."/>
            <person name="Richardson P."/>
        </authorList>
    </citation>
    <scope>NUCLEOTIDE SEQUENCE [LARGE SCALE GENOMIC DNA]</scope>
    <source>
        <strain evidence="2">DSM 9941 / NBRC 16129 / PRD-1</strain>
    </source>
</reference>
<gene>
    <name evidence="1" type="ordered locus">Rxyl_3204</name>
</gene>
<dbReference type="HOGENOM" id="CLU_1748307_0_0_11"/>
<sequence length="149" mass="15751">MAEASIAMFVDYGSPLARRVAGDIWSGLARAALEAGYARTLAFWESLVEPERPPIPGGPAVQIFVLGQDRPEAVEEVGEAAEPGSSGVYGVVVAVPHRPSPLAGSLLYQGVERLKGRGVRAGAIEPALLHALPSECEAYARKLLGHVRR</sequence>
<dbReference type="AlphaFoldDB" id="Q1AR69"/>
<evidence type="ECO:0000313" key="2">
    <source>
        <dbReference type="Proteomes" id="UP000006637"/>
    </source>
</evidence>
<proteinExistence type="predicted"/>
<dbReference type="KEGG" id="rxy:Rxyl_3204"/>
<keyword evidence="2" id="KW-1185">Reference proteome</keyword>
<protein>
    <submittedName>
        <fullName evidence="1">Uncharacterized protein</fullName>
    </submittedName>
</protein>
<dbReference type="STRING" id="266117.Rxyl_3204"/>
<dbReference type="OrthoDB" id="5243459at2"/>